<comment type="caution">
    <text evidence="9">The sequence shown here is derived from an EMBL/GenBank/DDBJ whole genome shotgun (WGS) entry which is preliminary data.</text>
</comment>
<feature type="repeat" description="WD" evidence="7">
    <location>
        <begin position="330"/>
        <end position="371"/>
    </location>
</feature>
<evidence type="ECO:0000313" key="10">
    <source>
        <dbReference type="Proteomes" id="UP001159427"/>
    </source>
</evidence>
<dbReference type="PROSITE" id="PS50294">
    <property type="entry name" value="WD_REPEATS_REGION"/>
    <property type="match status" value="1"/>
</dbReference>
<evidence type="ECO:0000256" key="5">
    <source>
        <dbReference type="ARBA" id="ARBA00023242"/>
    </source>
</evidence>
<sequence length="499" mass="56361">MSRKKDKRQVEHEECVETLPKVRKKQMIGENWDDEAEKTLERLVFGGETDALRELEKLENEVSVDDGSASEEDDEVVDELHYEIKKIEGRQPAWEDDADDEERIEISSESRLKKLRDGADETVVTGKKFTQKLKRQFERIYGDASWADLDKKTRKDSESDDDEEEENSVLKRAGNLLTGKSDNLPRGFLDIARTKDANIDKPSNAALQCVEFHPSAKVLLTAGFNKTLDLFQIDGQNNPKLQSIFLERFPIHTAHFTADGEQVILASQRRSFYVYDMIKGSVIKIPRIRGREEKHFDKFVVSPDGKHLVFLGSNGYLILLSSKTKQWVDNLKMNGSVDAVAFNADGSRMFTAGGDGEVYVWNMNTRSCVHKFRDEGCLNSTTLAASADGQYLACGSDSGVVNIYDEQYLHQTQPKPLKAVMNLTTSVNKALFNSTSEVLAISSKVKKDCFKMVHLPSLTVFSNWPTSRTPLRYVHTFDFSPNSGYLSIGNDRGKALLFR</sequence>
<evidence type="ECO:0000256" key="6">
    <source>
        <dbReference type="ARBA" id="ARBA00025767"/>
    </source>
</evidence>
<feature type="region of interest" description="Disordered" evidence="8">
    <location>
        <begin position="151"/>
        <end position="176"/>
    </location>
</feature>
<keyword evidence="2" id="KW-0698">rRNA processing</keyword>
<evidence type="ECO:0000256" key="7">
    <source>
        <dbReference type="PROSITE-ProRule" id="PRU00221"/>
    </source>
</evidence>
<keyword evidence="10" id="KW-1185">Reference proteome</keyword>
<dbReference type="PROSITE" id="PS50082">
    <property type="entry name" value="WD_REPEATS_2"/>
    <property type="match status" value="1"/>
</dbReference>
<organism evidence="9 10">
    <name type="scientific">Porites evermanni</name>
    <dbReference type="NCBI Taxonomy" id="104178"/>
    <lineage>
        <taxon>Eukaryota</taxon>
        <taxon>Metazoa</taxon>
        <taxon>Cnidaria</taxon>
        <taxon>Anthozoa</taxon>
        <taxon>Hexacorallia</taxon>
        <taxon>Scleractinia</taxon>
        <taxon>Fungiina</taxon>
        <taxon>Poritidae</taxon>
        <taxon>Porites</taxon>
    </lineage>
</organism>
<dbReference type="InterPro" id="IPR015943">
    <property type="entry name" value="WD40/YVTN_repeat-like_dom_sf"/>
</dbReference>
<dbReference type="InterPro" id="IPR001680">
    <property type="entry name" value="WD40_rpt"/>
</dbReference>
<dbReference type="PROSITE" id="PS00678">
    <property type="entry name" value="WD_REPEATS_1"/>
    <property type="match status" value="1"/>
</dbReference>
<keyword evidence="4" id="KW-0677">Repeat</keyword>
<evidence type="ECO:0000256" key="1">
    <source>
        <dbReference type="ARBA" id="ARBA00004604"/>
    </source>
</evidence>
<feature type="compositionally biased region" description="Acidic residues" evidence="8">
    <location>
        <begin position="158"/>
        <end position="167"/>
    </location>
</feature>
<dbReference type="Gene3D" id="2.130.10.10">
    <property type="entry name" value="YVTN repeat-like/Quinoprotein amine dehydrogenase"/>
    <property type="match status" value="1"/>
</dbReference>
<keyword evidence="3 7" id="KW-0853">WD repeat</keyword>
<dbReference type="SMART" id="SM00320">
    <property type="entry name" value="WD40"/>
    <property type="match status" value="4"/>
</dbReference>
<dbReference type="Pfam" id="PF00400">
    <property type="entry name" value="WD40"/>
    <property type="match status" value="2"/>
</dbReference>
<evidence type="ECO:0000256" key="3">
    <source>
        <dbReference type="ARBA" id="ARBA00022574"/>
    </source>
</evidence>
<evidence type="ECO:0000256" key="4">
    <source>
        <dbReference type="ARBA" id="ARBA00022737"/>
    </source>
</evidence>
<dbReference type="InterPro" id="IPR045161">
    <property type="entry name" value="Utp18"/>
</dbReference>
<evidence type="ECO:0000256" key="8">
    <source>
        <dbReference type="SAM" id="MobiDB-lite"/>
    </source>
</evidence>
<evidence type="ECO:0000256" key="2">
    <source>
        <dbReference type="ARBA" id="ARBA00022552"/>
    </source>
</evidence>
<evidence type="ECO:0000313" key="9">
    <source>
        <dbReference type="EMBL" id="CAH3018020.1"/>
    </source>
</evidence>
<comment type="similarity">
    <text evidence="6">Belongs to the WD repeat UTP18 family.</text>
</comment>
<gene>
    <name evidence="9" type="ORF">PEVE_00040860</name>
</gene>
<name>A0ABN8LLV0_9CNID</name>
<dbReference type="SUPFAM" id="SSF50978">
    <property type="entry name" value="WD40 repeat-like"/>
    <property type="match status" value="1"/>
</dbReference>
<protein>
    <recommendedName>
        <fullName evidence="11">U3 small nucleolar RNA-associated protein 18 homolog</fullName>
    </recommendedName>
</protein>
<dbReference type="InterPro" id="IPR036322">
    <property type="entry name" value="WD40_repeat_dom_sf"/>
</dbReference>
<accession>A0ABN8LLV0</accession>
<dbReference type="PANTHER" id="PTHR18359:SF0">
    <property type="entry name" value="U3 SMALL NUCLEOLAR RNA-ASSOCIATED PROTEIN 18 HOMOLOG"/>
    <property type="match status" value="1"/>
</dbReference>
<reference evidence="9 10" key="1">
    <citation type="submission" date="2022-05" db="EMBL/GenBank/DDBJ databases">
        <authorList>
            <consortium name="Genoscope - CEA"/>
            <person name="William W."/>
        </authorList>
    </citation>
    <scope>NUCLEOTIDE SEQUENCE [LARGE SCALE GENOMIC DNA]</scope>
</reference>
<proteinExistence type="inferred from homology"/>
<dbReference type="PANTHER" id="PTHR18359">
    <property type="entry name" value="WD-REPEAT PROTEIN-RELATED"/>
    <property type="match status" value="1"/>
</dbReference>
<dbReference type="EMBL" id="CALNXI010000076">
    <property type="protein sequence ID" value="CAH3018020.1"/>
    <property type="molecule type" value="Genomic_DNA"/>
</dbReference>
<dbReference type="InterPro" id="IPR019775">
    <property type="entry name" value="WD40_repeat_CS"/>
</dbReference>
<evidence type="ECO:0008006" key="11">
    <source>
        <dbReference type="Google" id="ProtNLM"/>
    </source>
</evidence>
<keyword evidence="5" id="KW-0539">Nucleus</keyword>
<comment type="subcellular location">
    <subcellularLocation>
        <location evidence="1">Nucleus</location>
        <location evidence="1">Nucleolus</location>
    </subcellularLocation>
</comment>
<dbReference type="Proteomes" id="UP001159427">
    <property type="component" value="Unassembled WGS sequence"/>
</dbReference>